<protein>
    <submittedName>
        <fullName evidence="1">Uncharacterized protein</fullName>
    </submittedName>
</protein>
<organism evidence="1 2">
    <name type="scientific">Ligilactobacillus salitolerans</name>
    <dbReference type="NCBI Taxonomy" id="1808352"/>
    <lineage>
        <taxon>Bacteria</taxon>
        <taxon>Bacillati</taxon>
        <taxon>Bacillota</taxon>
        <taxon>Bacilli</taxon>
        <taxon>Lactobacillales</taxon>
        <taxon>Lactobacillaceae</taxon>
        <taxon>Ligilactobacillus</taxon>
    </lineage>
</organism>
<dbReference type="OrthoDB" id="2324070at2"/>
<gene>
    <name evidence="1" type="ORF">LFYK43_08690</name>
</gene>
<dbReference type="Proteomes" id="UP000286848">
    <property type="component" value="Unassembled WGS sequence"/>
</dbReference>
<sequence>MSESTQGIPAKLLADFADYCLYLSPNNVIEQRFSMEHFITGGYTDREFPISQRQLSQLEQLVARHNNSDPLQSEQIKKEIERKFLTERNTTLRRRTHLQSKSDRA</sequence>
<reference evidence="1 2" key="1">
    <citation type="journal article" date="2019" name="Int. J. Syst. Evol. Microbiol.">
        <title>Lactobacillus salitolerans sp. nov., a novel lactic acid bacterium isolated from spent mushroom substrates.</title>
        <authorList>
            <person name="Tohno M."/>
            <person name="Tanizawa Y."/>
            <person name="Kojima Y."/>
            <person name="Sakamoto M."/>
            <person name="Nakamura Y."/>
            <person name="Ohkuma M."/>
            <person name="Kobayashi H."/>
        </authorList>
    </citation>
    <scope>NUCLEOTIDE SEQUENCE [LARGE SCALE GENOMIC DNA]</scope>
    <source>
        <strain evidence="1 2">YK43</strain>
    </source>
</reference>
<accession>A0A401IS96</accession>
<evidence type="ECO:0000313" key="2">
    <source>
        <dbReference type="Proteomes" id="UP000286848"/>
    </source>
</evidence>
<keyword evidence="2" id="KW-1185">Reference proteome</keyword>
<dbReference type="EMBL" id="BFFP01000010">
    <property type="protein sequence ID" value="GBG94410.1"/>
    <property type="molecule type" value="Genomic_DNA"/>
</dbReference>
<name>A0A401IS96_9LACO</name>
<dbReference type="RefSeq" id="WP_124975769.1">
    <property type="nucleotide sequence ID" value="NZ_BFFP01000010.1"/>
</dbReference>
<comment type="caution">
    <text evidence="1">The sequence shown here is derived from an EMBL/GenBank/DDBJ whole genome shotgun (WGS) entry which is preliminary data.</text>
</comment>
<proteinExistence type="predicted"/>
<dbReference type="AlphaFoldDB" id="A0A401IS96"/>
<evidence type="ECO:0000313" key="1">
    <source>
        <dbReference type="EMBL" id="GBG94410.1"/>
    </source>
</evidence>